<dbReference type="AlphaFoldDB" id="A0A1G6GGF7"/>
<dbReference type="Proteomes" id="UP000242949">
    <property type="component" value="Unassembled WGS sequence"/>
</dbReference>
<feature type="domain" description="NERD" evidence="2">
    <location>
        <begin position="24"/>
        <end position="136"/>
    </location>
</feature>
<evidence type="ECO:0000313" key="4">
    <source>
        <dbReference type="Proteomes" id="UP000242949"/>
    </source>
</evidence>
<evidence type="ECO:0000259" key="2">
    <source>
        <dbReference type="PROSITE" id="PS50965"/>
    </source>
</evidence>
<dbReference type="Pfam" id="PF08378">
    <property type="entry name" value="NERD"/>
    <property type="match status" value="1"/>
</dbReference>
<keyword evidence="1" id="KW-0472">Membrane</keyword>
<dbReference type="STRING" id="1612202.SAMN05421734_10118"/>
<proteinExistence type="predicted"/>
<dbReference type="PROSITE" id="PS50965">
    <property type="entry name" value="NERD"/>
    <property type="match status" value="1"/>
</dbReference>
<gene>
    <name evidence="3" type="ORF">SAMN05421734_10118</name>
</gene>
<reference evidence="4" key="1">
    <citation type="submission" date="2016-09" db="EMBL/GenBank/DDBJ databases">
        <authorList>
            <person name="Varghese N."/>
            <person name="Submissions S."/>
        </authorList>
    </citation>
    <scope>NUCLEOTIDE SEQUENCE [LARGE SCALE GENOMIC DNA]</scope>
    <source>
        <strain evidence="4">S5</strain>
    </source>
</reference>
<protein>
    <submittedName>
        <fullName evidence="3">Nuclease-related domain-containing protein</fullName>
    </submittedName>
</protein>
<feature type="transmembrane region" description="Helical" evidence="1">
    <location>
        <begin position="6"/>
        <end position="23"/>
    </location>
</feature>
<evidence type="ECO:0000256" key="1">
    <source>
        <dbReference type="SAM" id="Phobius"/>
    </source>
</evidence>
<keyword evidence="1" id="KW-0812">Transmembrane</keyword>
<dbReference type="RefSeq" id="WP_176759162.1">
    <property type="nucleotide sequence ID" value="NZ_FMYI01000001.1"/>
</dbReference>
<accession>A0A1G6GGF7</accession>
<dbReference type="InterPro" id="IPR011528">
    <property type="entry name" value="NERD"/>
</dbReference>
<dbReference type="EMBL" id="FMYI01000001">
    <property type="protein sequence ID" value="SDB80913.1"/>
    <property type="molecule type" value="Genomic_DNA"/>
</dbReference>
<organism evidence="3 4">
    <name type="scientific">Pelagirhabdus alkalitolerans</name>
    <dbReference type="NCBI Taxonomy" id="1612202"/>
    <lineage>
        <taxon>Bacteria</taxon>
        <taxon>Bacillati</taxon>
        <taxon>Bacillota</taxon>
        <taxon>Bacilli</taxon>
        <taxon>Bacillales</taxon>
        <taxon>Bacillaceae</taxon>
        <taxon>Pelagirhabdus</taxon>
    </lineage>
</organism>
<keyword evidence="4" id="KW-1185">Reference proteome</keyword>
<keyword evidence="1" id="KW-1133">Transmembrane helix</keyword>
<sequence>MFELEGFIIIAVVVGLSILLNRMRNRVSRQYIKQILRHLPSDHYEVLTNVPLKEGTADHVVLSVYGVFVIDQQNDTGKVTGSLKDENWTQHYKKRTKQVPNPLSKTKAQAETIQKHLNLKSKHIFPIVAFSNATTINVDKSLIDTYQVVNYDGVIDAIQAKQTPQLSKEAVKKLTEKLNNLYVK</sequence>
<evidence type="ECO:0000313" key="3">
    <source>
        <dbReference type="EMBL" id="SDB80913.1"/>
    </source>
</evidence>
<name>A0A1G6GGF7_9BACI</name>